<evidence type="ECO:0000256" key="2">
    <source>
        <dbReference type="SAM" id="Phobius"/>
    </source>
</evidence>
<feature type="compositionally biased region" description="Basic and acidic residues" evidence="1">
    <location>
        <begin position="173"/>
        <end position="193"/>
    </location>
</feature>
<feature type="region of interest" description="Disordered" evidence="1">
    <location>
        <begin position="80"/>
        <end position="115"/>
    </location>
</feature>
<reference evidence="3" key="2">
    <citation type="submission" date="2023-01" db="EMBL/GenBank/DDBJ databases">
        <authorList>
            <person name="Sun Q."/>
            <person name="Evtushenko L."/>
        </authorList>
    </citation>
    <scope>NUCLEOTIDE SEQUENCE</scope>
    <source>
        <strain evidence="3">VKM Ac-1321</strain>
    </source>
</reference>
<evidence type="ECO:0000313" key="4">
    <source>
        <dbReference type="Proteomes" id="UP001143480"/>
    </source>
</evidence>
<feature type="region of interest" description="Disordered" evidence="1">
    <location>
        <begin position="142"/>
        <end position="218"/>
    </location>
</feature>
<comment type="caution">
    <text evidence="3">The sequence shown here is derived from an EMBL/GenBank/DDBJ whole genome shotgun (WGS) entry which is preliminary data.</text>
</comment>
<dbReference type="Proteomes" id="UP001143480">
    <property type="component" value="Unassembled WGS sequence"/>
</dbReference>
<dbReference type="RefSeq" id="WP_261962068.1">
    <property type="nucleotide sequence ID" value="NZ_BAAAXA010000001.1"/>
</dbReference>
<keyword evidence="4" id="KW-1185">Reference proteome</keyword>
<organism evidence="3 4">
    <name type="scientific">Dactylosporangium matsuzakiense</name>
    <dbReference type="NCBI Taxonomy" id="53360"/>
    <lineage>
        <taxon>Bacteria</taxon>
        <taxon>Bacillati</taxon>
        <taxon>Actinomycetota</taxon>
        <taxon>Actinomycetes</taxon>
        <taxon>Micromonosporales</taxon>
        <taxon>Micromonosporaceae</taxon>
        <taxon>Dactylosporangium</taxon>
    </lineage>
</organism>
<dbReference type="EMBL" id="BSFP01000036">
    <property type="protein sequence ID" value="GLL03604.1"/>
    <property type="molecule type" value="Genomic_DNA"/>
</dbReference>
<feature type="transmembrane region" description="Helical" evidence="2">
    <location>
        <begin position="117"/>
        <end position="138"/>
    </location>
</feature>
<dbReference type="AlphaFoldDB" id="A0A9W6KN54"/>
<keyword evidence="2" id="KW-1133">Transmembrane helix</keyword>
<reference evidence="3" key="1">
    <citation type="journal article" date="2014" name="Int. J. Syst. Evol. Microbiol.">
        <title>Complete genome sequence of Corynebacterium casei LMG S-19264T (=DSM 44701T), isolated from a smear-ripened cheese.</title>
        <authorList>
            <consortium name="US DOE Joint Genome Institute (JGI-PGF)"/>
            <person name="Walter F."/>
            <person name="Albersmeier A."/>
            <person name="Kalinowski J."/>
            <person name="Ruckert C."/>
        </authorList>
    </citation>
    <scope>NUCLEOTIDE SEQUENCE</scope>
    <source>
        <strain evidence="3">VKM Ac-1321</strain>
    </source>
</reference>
<sequence length="218" mass="23257">MFARRQVQSHTRLMQDELGQSLDHLRMAAAHAADGASGALAPRVDAARKAVKPRLDSGINRAVGGMESVMVLARERSLQAQKQAQKASKKAGKKADKMGRKAKNKLTRTQPKTSRRLPLAIGGLVVAGAAIGATAAYMRRRRDEQSWDEYGSTRTTSDTGSMLDAAKSTMDAGVDKARTVGEAAKDRASDLIGHKSTNSGPTGVGDYDKTTPMPNSRP</sequence>
<name>A0A9W6KN54_9ACTN</name>
<protein>
    <recommendedName>
        <fullName evidence="5">DUF3618 domain-containing protein</fullName>
    </recommendedName>
</protein>
<gene>
    <name evidence="3" type="ORF">GCM10017581_053500</name>
</gene>
<evidence type="ECO:0000256" key="1">
    <source>
        <dbReference type="SAM" id="MobiDB-lite"/>
    </source>
</evidence>
<evidence type="ECO:0000313" key="3">
    <source>
        <dbReference type="EMBL" id="GLL03604.1"/>
    </source>
</evidence>
<accession>A0A9W6KN54</accession>
<keyword evidence="2" id="KW-0472">Membrane</keyword>
<proteinExistence type="predicted"/>
<keyword evidence="2" id="KW-0812">Transmembrane</keyword>
<evidence type="ECO:0008006" key="5">
    <source>
        <dbReference type="Google" id="ProtNLM"/>
    </source>
</evidence>